<gene>
    <name evidence="8" type="ordered locus">Daes_1395</name>
</gene>
<dbReference type="PIRSF" id="PIRSF000350">
    <property type="entry name" value="Mercury_reductase_MerA"/>
    <property type="match status" value="1"/>
</dbReference>
<evidence type="ECO:0000313" key="9">
    <source>
        <dbReference type="Proteomes" id="UP000002191"/>
    </source>
</evidence>
<dbReference type="InterPro" id="IPR004099">
    <property type="entry name" value="Pyr_nucl-diS_OxRdtase_dimer"/>
</dbReference>
<dbReference type="PANTHER" id="PTHR43014:SF5">
    <property type="entry name" value="GLUTATHIONE REDUCTASE (NADPH)"/>
    <property type="match status" value="1"/>
</dbReference>
<dbReference type="Gene3D" id="3.30.390.30">
    <property type="match status" value="1"/>
</dbReference>
<feature type="binding site" evidence="4">
    <location>
        <position position="260"/>
    </location>
    <ligand>
        <name>NAD(+)</name>
        <dbReference type="ChEBI" id="CHEBI:57540"/>
    </ligand>
</feature>
<organism evidence="8 9">
    <name type="scientific">Pseudodesulfovibrio aespoeensis (strain ATCC 700646 / DSM 10631 / Aspo-2)</name>
    <name type="common">Desulfovibrio aespoeensis</name>
    <dbReference type="NCBI Taxonomy" id="643562"/>
    <lineage>
        <taxon>Bacteria</taxon>
        <taxon>Pseudomonadati</taxon>
        <taxon>Thermodesulfobacteriota</taxon>
        <taxon>Desulfovibrionia</taxon>
        <taxon>Desulfovibrionales</taxon>
        <taxon>Desulfovibrionaceae</taxon>
    </lineage>
</organism>
<dbReference type="STRING" id="643562.Daes_1395"/>
<protein>
    <submittedName>
        <fullName evidence="8">FAD-dependent pyridine nucleotide-disulfide oxidoreductase</fullName>
    </submittedName>
</protein>
<dbReference type="Pfam" id="PF02852">
    <property type="entry name" value="Pyr_redox_dim"/>
    <property type="match status" value="1"/>
</dbReference>
<keyword evidence="9" id="KW-1185">Reference proteome</keyword>
<feature type="domain" description="Pyridine nucleotide-disulphide oxidoreductase dimerisation" evidence="6">
    <location>
        <begin position="337"/>
        <end position="443"/>
    </location>
</feature>
<dbReference type="Gene3D" id="3.50.50.60">
    <property type="entry name" value="FAD/NAD(P)-binding domain"/>
    <property type="match status" value="2"/>
</dbReference>
<dbReference type="RefSeq" id="WP_013514339.1">
    <property type="nucleotide sequence ID" value="NC_014844.1"/>
</dbReference>
<keyword evidence="3 4" id="KW-0274">FAD</keyword>
<evidence type="ECO:0000259" key="6">
    <source>
        <dbReference type="Pfam" id="PF02852"/>
    </source>
</evidence>
<name>E6VVW4_PSEA9</name>
<feature type="binding site" evidence="4">
    <location>
        <begin position="171"/>
        <end position="178"/>
    </location>
    <ligand>
        <name>NAD(+)</name>
        <dbReference type="ChEBI" id="CHEBI:57540"/>
    </ligand>
</feature>
<dbReference type="GO" id="GO:0016491">
    <property type="term" value="F:oxidoreductase activity"/>
    <property type="evidence" value="ECO:0007669"/>
    <property type="project" value="InterPro"/>
</dbReference>
<dbReference type="HOGENOM" id="CLU_016755_2_0_7"/>
<dbReference type="PANTHER" id="PTHR43014">
    <property type="entry name" value="MERCURIC REDUCTASE"/>
    <property type="match status" value="1"/>
</dbReference>
<dbReference type="InterPro" id="IPR036188">
    <property type="entry name" value="FAD/NAD-bd_sf"/>
</dbReference>
<sequence>MKKYDVIVVGGGPAGGAVAAPLAEAGRRVMLIEARAFGGVCPLSGCNPKKALMSGAEAVRAASAMLGSGLSGRVSVDWADLMRFKQSFVDPVPAKARKAYGDKGIDTRIGSARLVGPHEVAVDGESFSAPHICLCVGQKPSPLPVPGGEGMPVSDDFLSLKTLPRRIIFIGGGFIAFEFAHIARQAGAEVTLLNRSDRVLRQFDPVLTQELVEASRAAGIDVRLNAPVQGVEQTASGYRIICGERGETALKADMAFNCTGRTAAIDGLGLDAAGVEYGQDGIAVNSRMQSVSNPDIYAVGDVADQGPALTPVATIQGQVAAANILHPNSAQVDYTGIPGVCFTLPPLAGAGLLESDAKQLGLDFTVRETDLAGSFSWKRLNERFGKARILIDEPGDRILGAHILGHNAEEIINLFALVIRQEIPLSRVKETVWAYPTCGYELKYML</sequence>
<evidence type="ECO:0000256" key="3">
    <source>
        <dbReference type="ARBA" id="ARBA00022827"/>
    </source>
</evidence>
<comment type="cofactor">
    <cofactor evidence="4">
        <name>FAD</name>
        <dbReference type="ChEBI" id="CHEBI:57692"/>
    </cofactor>
    <text evidence="4">Binds 1 FAD per subunit.</text>
</comment>
<dbReference type="SUPFAM" id="SSF55424">
    <property type="entry name" value="FAD/NAD-linked reductases, dimerisation (C-terminal) domain"/>
    <property type="match status" value="1"/>
</dbReference>
<dbReference type="PRINTS" id="PR00368">
    <property type="entry name" value="FADPNR"/>
</dbReference>
<dbReference type="SUPFAM" id="SSF51905">
    <property type="entry name" value="FAD/NAD(P)-binding domain"/>
    <property type="match status" value="1"/>
</dbReference>
<feature type="disulfide bond" description="Redox-active" evidence="5">
    <location>
        <begin position="41"/>
        <end position="46"/>
    </location>
</feature>
<reference evidence="8 9" key="2">
    <citation type="journal article" date="2014" name="Genome Announc.">
        <title>Complete Genome Sequence of the Subsurface, Mesophilic Sulfate-Reducing Bacterium Desulfovibrio aespoeensis Aspo-2.</title>
        <authorList>
            <person name="Pedersen K."/>
            <person name="Bengtsson A."/>
            <person name="Edlund J."/>
            <person name="Rabe L."/>
            <person name="Hazen T."/>
            <person name="Chakraborty R."/>
            <person name="Goodwin L."/>
            <person name="Shapiro N."/>
        </authorList>
    </citation>
    <scope>NUCLEOTIDE SEQUENCE [LARGE SCALE GENOMIC DNA]</scope>
    <source>
        <strain evidence="9">ATCC 700646 / DSM 10631 / Aspo-2</strain>
    </source>
</reference>
<dbReference type="Pfam" id="PF07992">
    <property type="entry name" value="Pyr_redox_2"/>
    <property type="match status" value="1"/>
</dbReference>
<dbReference type="AlphaFoldDB" id="E6VVW4"/>
<evidence type="ECO:0000313" key="8">
    <source>
        <dbReference type="EMBL" id="ADU62409.1"/>
    </source>
</evidence>
<dbReference type="InterPro" id="IPR016156">
    <property type="entry name" value="FAD/NAD-linked_Rdtase_dimer_sf"/>
</dbReference>
<feature type="binding site" evidence="4">
    <location>
        <position position="50"/>
    </location>
    <ligand>
        <name>FAD</name>
        <dbReference type="ChEBI" id="CHEBI:57692"/>
    </ligand>
</feature>
<dbReference type="eggNOG" id="COG1249">
    <property type="taxonomic scope" value="Bacteria"/>
</dbReference>
<evidence type="ECO:0000259" key="7">
    <source>
        <dbReference type="Pfam" id="PF07992"/>
    </source>
</evidence>
<keyword evidence="4" id="KW-0547">Nucleotide-binding</keyword>
<dbReference type="Proteomes" id="UP000002191">
    <property type="component" value="Chromosome"/>
</dbReference>
<evidence type="ECO:0000256" key="2">
    <source>
        <dbReference type="ARBA" id="ARBA00022630"/>
    </source>
</evidence>
<dbReference type="InterPro" id="IPR001100">
    <property type="entry name" value="Pyr_nuc-diS_OxRdtase"/>
</dbReference>
<dbReference type="OrthoDB" id="9786429at2"/>
<feature type="binding site" evidence="4">
    <location>
        <position position="301"/>
    </location>
    <ligand>
        <name>FAD</name>
        <dbReference type="ChEBI" id="CHEBI:57692"/>
    </ligand>
</feature>
<reference evidence="9" key="1">
    <citation type="submission" date="2010-12" db="EMBL/GenBank/DDBJ databases">
        <title>Complete sequence of Desulfovibrio aespoeensis Aspo-2.</title>
        <authorList>
            <consortium name="US DOE Joint Genome Institute"/>
            <person name="Lucas S."/>
            <person name="Copeland A."/>
            <person name="Lapidus A."/>
            <person name="Cheng J.-F."/>
            <person name="Goodwin L."/>
            <person name="Pitluck S."/>
            <person name="Chertkov O."/>
            <person name="Misra M."/>
            <person name="Detter J.C."/>
            <person name="Han C."/>
            <person name="Tapia R."/>
            <person name="Land M."/>
            <person name="Hauser L."/>
            <person name="Kyrpides N."/>
            <person name="Ivanova N."/>
            <person name="Ovchinnikova G."/>
            <person name="Pedersen K."/>
            <person name="Jagevall S."/>
            <person name="Hazen T."/>
            <person name="Woyke T."/>
        </authorList>
    </citation>
    <scope>NUCLEOTIDE SEQUENCE [LARGE SCALE GENOMIC DNA]</scope>
    <source>
        <strain evidence="9">ATCC 700646 / DSM 10631 / Aspo-2</strain>
    </source>
</reference>
<keyword evidence="4" id="KW-0520">NAD</keyword>
<dbReference type="KEGG" id="das:Daes_1395"/>
<evidence type="ECO:0000256" key="1">
    <source>
        <dbReference type="ARBA" id="ARBA00007532"/>
    </source>
</evidence>
<dbReference type="GO" id="GO:0000166">
    <property type="term" value="F:nucleotide binding"/>
    <property type="evidence" value="ECO:0007669"/>
    <property type="project" value="UniProtKB-KW"/>
</dbReference>
<dbReference type="EMBL" id="CP002431">
    <property type="protein sequence ID" value="ADU62409.1"/>
    <property type="molecule type" value="Genomic_DNA"/>
</dbReference>
<evidence type="ECO:0000256" key="5">
    <source>
        <dbReference type="PIRSR" id="PIRSR000350-4"/>
    </source>
</evidence>
<dbReference type="InterPro" id="IPR023753">
    <property type="entry name" value="FAD/NAD-binding_dom"/>
</dbReference>
<accession>E6VVW4</accession>
<feature type="domain" description="FAD/NAD(P)-binding" evidence="7">
    <location>
        <begin position="4"/>
        <end position="317"/>
    </location>
</feature>
<keyword evidence="2" id="KW-0285">Flavoprotein</keyword>
<dbReference type="PRINTS" id="PR00411">
    <property type="entry name" value="PNDRDTASEI"/>
</dbReference>
<comment type="similarity">
    <text evidence="1">Belongs to the class-I pyridine nucleotide-disulfide oxidoreductase family.</text>
</comment>
<evidence type="ECO:0000256" key="4">
    <source>
        <dbReference type="PIRSR" id="PIRSR000350-3"/>
    </source>
</evidence>
<proteinExistence type="inferred from homology"/>